<evidence type="ECO:0000313" key="2">
    <source>
        <dbReference type="Proteomes" id="UP000002724"/>
    </source>
</evidence>
<evidence type="ECO:0000313" key="1">
    <source>
        <dbReference type="EMBL" id="ACF44053.1"/>
    </source>
</evidence>
<dbReference type="HOGENOM" id="CLU_079880_0_0_10"/>
<reference evidence="1 2" key="1">
    <citation type="submission" date="2008-06" db="EMBL/GenBank/DDBJ databases">
        <title>Complete sequence of Pelodictyon phaeoclathratiforme BU-1.</title>
        <authorList>
            <consortium name="US DOE Joint Genome Institute"/>
            <person name="Lucas S."/>
            <person name="Copeland A."/>
            <person name="Lapidus A."/>
            <person name="Glavina del Rio T."/>
            <person name="Dalin E."/>
            <person name="Tice H."/>
            <person name="Bruce D."/>
            <person name="Goodwin L."/>
            <person name="Pitluck S."/>
            <person name="Schmutz J."/>
            <person name="Larimer F."/>
            <person name="Land M."/>
            <person name="Hauser L."/>
            <person name="Kyrpides N."/>
            <person name="Mikhailova N."/>
            <person name="Liu Z."/>
            <person name="Li T."/>
            <person name="Zhao F."/>
            <person name="Overmann J."/>
            <person name="Bryant D.A."/>
            <person name="Richardson P."/>
        </authorList>
    </citation>
    <scope>NUCLEOTIDE SEQUENCE [LARGE SCALE GENOMIC DNA]</scope>
    <source>
        <strain evidence="2">DSM 5477 / BU-1</strain>
    </source>
</reference>
<organism evidence="1 2">
    <name type="scientific">Pelodictyon phaeoclathratiforme (strain DSM 5477 / BU-1)</name>
    <dbReference type="NCBI Taxonomy" id="324925"/>
    <lineage>
        <taxon>Bacteria</taxon>
        <taxon>Pseudomonadati</taxon>
        <taxon>Chlorobiota</taxon>
        <taxon>Chlorobiia</taxon>
        <taxon>Chlorobiales</taxon>
        <taxon>Chlorobiaceae</taxon>
        <taxon>Chlorobium/Pelodictyon group</taxon>
        <taxon>Pelodictyon</taxon>
    </lineage>
</organism>
<keyword evidence="2" id="KW-1185">Reference proteome</keyword>
<gene>
    <name evidence="1" type="ordered locus">Ppha_1822</name>
</gene>
<dbReference type="RefSeq" id="WP_012508537.1">
    <property type="nucleotide sequence ID" value="NC_011060.1"/>
</dbReference>
<dbReference type="EMBL" id="CP001110">
    <property type="protein sequence ID" value="ACF44053.1"/>
    <property type="molecule type" value="Genomic_DNA"/>
</dbReference>
<dbReference type="eggNOG" id="COG4912">
    <property type="taxonomic scope" value="Bacteria"/>
</dbReference>
<dbReference type="Pfam" id="PF08713">
    <property type="entry name" value="DNA_alkylation"/>
    <property type="match status" value="1"/>
</dbReference>
<dbReference type="SUPFAM" id="SSF48371">
    <property type="entry name" value="ARM repeat"/>
    <property type="match status" value="1"/>
</dbReference>
<dbReference type="Proteomes" id="UP000002724">
    <property type="component" value="Chromosome"/>
</dbReference>
<dbReference type="Gene3D" id="1.25.10.90">
    <property type="match status" value="1"/>
</dbReference>
<accession>B4SBJ9</accession>
<dbReference type="PANTHER" id="PTHR34070:SF1">
    <property type="entry name" value="DNA ALKYLATION REPAIR PROTEIN"/>
    <property type="match status" value="1"/>
</dbReference>
<sequence>MSGTASMIMKRLEALSNPEAARFAQRFFKTGPGEYAEGDLFRGIRVPVLRKLSLTVDDVPMPELILLLESAFHEDRLLALLMLMRRFIRGDEPSRKRIYDIYLAHTRCINNWDLVDISAPHIVGSFLHDHPRTSLLQLADSERLWERRIAIIATFHFIRLGEFQDTLALGEKLLQDPEELIHKATGWMLREVGKRNLAALEDFLSRHYQRMPRVMLRYAIERFPEARRLLYLKGNL</sequence>
<dbReference type="CDD" id="cd06561">
    <property type="entry name" value="AlkD_like"/>
    <property type="match status" value="1"/>
</dbReference>
<dbReference type="KEGG" id="pph:Ppha_1822"/>
<dbReference type="PANTHER" id="PTHR34070">
    <property type="entry name" value="ARMADILLO-TYPE FOLD"/>
    <property type="match status" value="1"/>
</dbReference>
<protein>
    <submittedName>
        <fullName evidence="1">DNA alkylation repair enzyme</fullName>
    </submittedName>
</protein>
<name>B4SBJ9_PELPB</name>
<proteinExistence type="predicted"/>
<dbReference type="AlphaFoldDB" id="B4SBJ9"/>
<dbReference type="InterPro" id="IPR016024">
    <property type="entry name" value="ARM-type_fold"/>
</dbReference>
<dbReference type="InterPro" id="IPR014825">
    <property type="entry name" value="DNA_alkylation"/>
</dbReference>